<dbReference type="InterPro" id="IPR015178">
    <property type="entry name" value="A-amylase/a-glucTrfase_central"/>
</dbReference>
<dbReference type="InterPro" id="IPR011330">
    <property type="entry name" value="Glyco_hydro/deAcase_b/a-brl"/>
</dbReference>
<comment type="similarity">
    <text evidence="1">Belongs to the glycosyl hydrolase 57 family.</text>
</comment>
<dbReference type="SUPFAM" id="SSF88713">
    <property type="entry name" value="Glycoside hydrolase/deacetylase"/>
    <property type="match status" value="1"/>
</dbReference>
<dbReference type="SUPFAM" id="SSF88688">
    <property type="entry name" value="Families 57/38 glycoside transferase middle domain"/>
    <property type="match status" value="1"/>
</dbReference>
<keyword evidence="2" id="KW-0119">Carbohydrate metabolism</keyword>
<dbReference type="AlphaFoldDB" id="A0A1I7FZW8"/>
<evidence type="ECO:0000259" key="5">
    <source>
        <dbReference type="Pfam" id="PF09095"/>
    </source>
</evidence>
<name>A0A1I7FZW8_9PROT</name>
<feature type="domain" description="Glycoside hydrolase family 57 N-terminal" evidence="3">
    <location>
        <begin position="11"/>
        <end position="273"/>
    </location>
</feature>
<reference evidence="6 7" key="1">
    <citation type="submission" date="2016-10" db="EMBL/GenBank/DDBJ databases">
        <authorList>
            <person name="de Groot N.N."/>
        </authorList>
    </citation>
    <scope>NUCLEOTIDE SEQUENCE [LARGE SCALE GENOMIC DNA]</scope>
    <source>
        <strain evidence="6 7">Nm24</strain>
    </source>
</reference>
<dbReference type="Proteomes" id="UP000183926">
    <property type="component" value="Unassembled WGS sequence"/>
</dbReference>
<sequence length="675" mass="77099">MTSSVSLLFGVHAHQPIGNFPEVVIDAHERCYKPFLQTLYRYPEFRFAIHFSGWLLDFLFEHYPQDMALLREMVTRGQIEIFGAGDTEPVLAAIPERDRIGQLKTFSTKLKKKLGQPPQGAWLTERVWESTIVPALVNCGIRYVIVDDYHFICAGKNKTELDGYFTTEEDHHTLDLFPISEALRYRLPFSPAPEAIAYIESLIDQTTTEHQPAAVYFDDIEKFGIWPETYQWVYEHGWLEKFIQGVLASPHIQLQHYRDYHASEKTRGIVYLPTTSYIEMNEWTLPAEPAHIYDDLVQQAKSTGQYEQTRSFLRGGMWKNFFSRYPESNWMHKRMLDLSARYASLPTRQRTSAMQQCLYASQANDAYWHGLFGGLYLPHLRRTVYNNLIELEALLDQCTPRSTSYREDTDLDGTEEIYLQNGAVQAVLKLNNRASICELDSYPLKHNFADTLARQTEHYYRKIQPDLQGTSSHQQSGIASAHDRVSFKHAISQADLEPDLYAQHLFIDHLNDELLDYQLQHPSDQADEVIFQAMTDFGSINKCFRITGNQLLVSYVCSGEASGHMQTEINLAMPSCDGPGGRYIRNHTVLSGFGQPIELDDLTAITLEDDTLGGSLSLEITPATKLHASPHFTVSQSEGGFEKIMQAVKLTLTWKVVDGQQQHITLHFDEMNTAA</sequence>
<dbReference type="EMBL" id="FPBL01000002">
    <property type="protein sequence ID" value="SFU41744.1"/>
    <property type="molecule type" value="Genomic_DNA"/>
</dbReference>
<dbReference type="Pfam" id="PF09094">
    <property type="entry name" value="AmyA-A_glucT_m"/>
    <property type="match status" value="1"/>
</dbReference>
<dbReference type="InterPro" id="IPR015179">
    <property type="entry name" value="A-amylase/a-glucTrfase_C"/>
</dbReference>
<dbReference type="GO" id="GO:0030246">
    <property type="term" value="F:carbohydrate binding"/>
    <property type="evidence" value="ECO:0007669"/>
    <property type="project" value="InterPro"/>
</dbReference>
<dbReference type="Gene3D" id="3.20.110.20">
    <property type="match status" value="1"/>
</dbReference>
<accession>A0A1I7FZW8</accession>
<feature type="domain" description="Alpha-amylase/4-alpha-glucanotransferase central" evidence="4">
    <location>
        <begin position="316"/>
        <end position="395"/>
    </location>
</feature>
<dbReference type="InterPro" id="IPR052046">
    <property type="entry name" value="GH57_Enzymes"/>
</dbReference>
<dbReference type="GO" id="GO:0003824">
    <property type="term" value="F:catalytic activity"/>
    <property type="evidence" value="ECO:0007669"/>
    <property type="project" value="InterPro"/>
</dbReference>
<feature type="domain" description="Alpha-amylase/4-alpha-glucanotransferase C-terminal" evidence="5">
    <location>
        <begin position="408"/>
        <end position="663"/>
    </location>
</feature>
<dbReference type="OrthoDB" id="8476at2"/>
<proteinExistence type="inferred from homology"/>
<gene>
    <name evidence="6" type="ORF">SAMN05216339_102113</name>
</gene>
<dbReference type="InterPro" id="IPR014718">
    <property type="entry name" value="GH-type_carb-bd"/>
</dbReference>
<dbReference type="InterPro" id="IPR028995">
    <property type="entry name" value="Glyco_hydro_57/38_cen_sf"/>
</dbReference>
<organism evidence="6 7">
    <name type="scientific">Nitrosomonas eutropha</name>
    <dbReference type="NCBI Taxonomy" id="916"/>
    <lineage>
        <taxon>Bacteria</taxon>
        <taxon>Pseudomonadati</taxon>
        <taxon>Pseudomonadota</taxon>
        <taxon>Betaproteobacteria</taxon>
        <taxon>Nitrosomonadales</taxon>
        <taxon>Nitrosomonadaceae</taxon>
        <taxon>Nitrosomonas</taxon>
    </lineage>
</organism>
<dbReference type="CDD" id="cd10793">
    <property type="entry name" value="GH57N_TLGT_like"/>
    <property type="match status" value="1"/>
</dbReference>
<dbReference type="InterPro" id="IPR011013">
    <property type="entry name" value="Gal_mutarotase_sf_dom"/>
</dbReference>
<dbReference type="Pfam" id="PF03065">
    <property type="entry name" value="Glyco_hydro_57"/>
    <property type="match status" value="1"/>
</dbReference>
<evidence type="ECO:0000256" key="1">
    <source>
        <dbReference type="ARBA" id="ARBA00006821"/>
    </source>
</evidence>
<dbReference type="Gene3D" id="2.70.98.10">
    <property type="match status" value="1"/>
</dbReference>
<evidence type="ECO:0000256" key="2">
    <source>
        <dbReference type="ARBA" id="ARBA00023277"/>
    </source>
</evidence>
<dbReference type="RefSeq" id="WP_074927024.1">
    <property type="nucleotide sequence ID" value="NZ_FPBL01000002.1"/>
</dbReference>
<evidence type="ECO:0000313" key="6">
    <source>
        <dbReference type="EMBL" id="SFU41744.1"/>
    </source>
</evidence>
<protein>
    <submittedName>
        <fullName evidence="6">Alpha-amylase</fullName>
    </submittedName>
</protein>
<dbReference type="SUPFAM" id="SSF74650">
    <property type="entry name" value="Galactose mutarotase-like"/>
    <property type="match status" value="1"/>
</dbReference>
<dbReference type="PANTHER" id="PTHR36306:SF1">
    <property type="entry name" value="ALPHA-AMYLASE-RELATED"/>
    <property type="match status" value="1"/>
</dbReference>
<dbReference type="InterPro" id="IPR004300">
    <property type="entry name" value="Glyco_hydro_57_N"/>
</dbReference>
<dbReference type="GO" id="GO:0005975">
    <property type="term" value="P:carbohydrate metabolic process"/>
    <property type="evidence" value="ECO:0007669"/>
    <property type="project" value="InterPro"/>
</dbReference>
<evidence type="ECO:0000313" key="7">
    <source>
        <dbReference type="Proteomes" id="UP000183926"/>
    </source>
</evidence>
<evidence type="ECO:0000259" key="4">
    <source>
        <dbReference type="Pfam" id="PF09094"/>
    </source>
</evidence>
<dbReference type="PANTHER" id="PTHR36306">
    <property type="entry name" value="ALPHA-AMYLASE-RELATED-RELATED"/>
    <property type="match status" value="1"/>
</dbReference>
<dbReference type="Pfam" id="PF09095">
    <property type="entry name" value="AmyA-gluTrfs_C"/>
    <property type="match status" value="1"/>
</dbReference>
<evidence type="ECO:0000259" key="3">
    <source>
        <dbReference type="Pfam" id="PF03065"/>
    </source>
</evidence>